<keyword evidence="1" id="KW-0732">Signal</keyword>
<evidence type="ECO:0000256" key="1">
    <source>
        <dbReference type="SAM" id="SignalP"/>
    </source>
</evidence>
<accession>A0ABR3WZP5</accession>
<comment type="caution">
    <text evidence="2">The sequence shown here is derived from an EMBL/GenBank/DDBJ whole genome shotgun (WGS) entry which is preliminary data.</text>
</comment>
<organism evidence="2 3">
    <name type="scientific">Phialemonium thermophilum</name>
    <dbReference type="NCBI Taxonomy" id="223376"/>
    <lineage>
        <taxon>Eukaryota</taxon>
        <taxon>Fungi</taxon>
        <taxon>Dikarya</taxon>
        <taxon>Ascomycota</taxon>
        <taxon>Pezizomycotina</taxon>
        <taxon>Sordariomycetes</taxon>
        <taxon>Sordariomycetidae</taxon>
        <taxon>Cephalothecales</taxon>
        <taxon>Cephalothecaceae</taxon>
        <taxon>Phialemonium</taxon>
    </lineage>
</organism>
<feature type="signal peptide" evidence="1">
    <location>
        <begin position="1"/>
        <end position="19"/>
    </location>
</feature>
<protein>
    <recommendedName>
        <fullName evidence="4">Secreted protein</fullName>
    </recommendedName>
</protein>
<sequence>MLKQLSLGLLALRIVATVAQQTTVCTADLVADDDCADVINPIACYNEFRFSGTRTLTCIDGKDNADRARKACKCCSCVGTQMCNWVKQNNLCSARNN</sequence>
<dbReference type="EMBL" id="JAZHXJ010000202">
    <property type="protein sequence ID" value="KAL1869093.1"/>
    <property type="molecule type" value="Genomic_DNA"/>
</dbReference>
<keyword evidence="3" id="KW-1185">Reference proteome</keyword>
<evidence type="ECO:0000313" key="3">
    <source>
        <dbReference type="Proteomes" id="UP001586593"/>
    </source>
</evidence>
<feature type="chain" id="PRO_5045084263" description="Secreted protein" evidence="1">
    <location>
        <begin position="20"/>
        <end position="97"/>
    </location>
</feature>
<reference evidence="2 3" key="1">
    <citation type="journal article" date="2024" name="Commun. Biol.">
        <title>Comparative genomic analysis of thermophilic fungi reveals convergent evolutionary adaptations and gene losses.</title>
        <authorList>
            <person name="Steindorff A.S."/>
            <person name="Aguilar-Pontes M.V."/>
            <person name="Robinson A.J."/>
            <person name="Andreopoulos B."/>
            <person name="LaButti K."/>
            <person name="Kuo A."/>
            <person name="Mondo S."/>
            <person name="Riley R."/>
            <person name="Otillar R."/>
            <person name="Haridas S."/>
            <person name="Lipzen A."/>
            <person name="Grimwood J."/>
            <person name="Schmutz J."/>
            <person name="Clum A."/>
            <person name="Reid I.D."/>
            <person name="Moisan M.C."/>
            <person name="Butler G."/>
            <person name="Nguyen T.T.M."/>
            <person name="Dewar K."/>
            <person name="Conant G."/>
            <person name="Drula E."/>
            <person name="Henrissat B."/>
            <person name="Hansel C."/>
            <person name="Singer S."/>
            <person name="Hutchinson M.I."/>
            <person name="de Vries R.P."/>
            <person name="Natvig D.O."/>
            <person name="Powell A.J."/>
            <person name="Tsang A."/>
            <person name="Grigoriev I.V."/>
        </authorList>
    </citation>
    <scope>NUCLEOTIDE SEQUENCE [LARGE SCALE GENOMIC DNA]</scope>
    <source>
        <strain evidence="2 3">ATCC 24622</strain>
    </source>
</reference>
<gene>
    <name evidence="2" type="ORF">VTK73DRAFT_3371</name>
</gene>
<evidence type="ECO:0008006" key="4">
    <source>
        <dbReference type="Google" id="ProtNLM"/>
    </source>
</evidence>
<name>A0ABR3WZP5_9PEZI</name>
<evidence type="ECO:0000313" key="2">
    <source>
        <dbReference type="EMBL" id="KAL1869093.1"/>
    </source>
</evidence>
<proteinExistence type="predicted"/>
<dbReference type="Proteomes" id="UP001586593">
    <property type="component" value="Unassembled WGS sequence"/>
</dbReference>